<dbReference type="OrthoDB" id="2413930at2759"/>
<organism evidence="1 2">
    <name type="scientific">Gigaspora rosea</name>
    <dbReference type="NCBI Taxonomy" id="44941"/>
    <lineage>
        <taxon>Eukaryota</taxon>
        <taxon>Fungi</taxon>
        <taxon>Fungi incertae sedis</taxon>
        <taxon>Mucoromycota</taxon>
        <taxon>Glomeromycotina</taxon>
        <taxon>Glomeromycetes</taxon>
        <taxon>Diversisporales</taxon>
        <taxon>Gigasporaceae</taxon>
        <taxon>Gigaspora</taxon>
    </lineage>
</organism>
<evidence type="ECO:0000313" key="1">
    <source>
        <dbReference type="EMBL" id="RIB08595.1"/>
    </source>
</evidence>
<sequence length="323" mass="37432">MKCIATFSEEDESIVVWSITNELMVNYDSSLNINDLEHALNTDKFCKMPDYNFKKIFDGDSDVLLGISNCKQVIIRLSDYGFAIDFAIIDIRTKLRQILNAQGLKGETKSVAFLENEDLVIIKLRPVYRAYIFSKSNSNLKQKWTCKNSIELEKKDVELCYISKNGKLFMCLDKIMPVVMQWDLKTRKFDVQYILDLNLKIWGIRMELNSDNTLLAIGNNEVLGDGSVVCVYLTKSGMMIANSKYFYVKLFINIKYTILSRLIFLYQSYVLHNSTLMKLTLMKEIFCNHLLSIDDVRYIIWSCDILNCPSVTNLKNFARSIKF</sequence>
<dbReference type="EMBL" id="QKWP01001490">
    <property type="protein sequence ID" value="RIB08595.1"/>
    <property type="molecule type" value="Genomic_DNA"/>
</dbReference>
<dbReference type="Proteomes" id="UP000266673">
    <property type="component" value="Unassembled WGS sequence"/>
</dbReference>
<accession>A0A397UE63</accession>
<proteinExistence type="predicted"/>
<dbReference type="AlphaFoldDB" id="A0A397UE63"/>
<evidence type="ECO:0000313" key="2">
    <source>
        <dbReference type="Proteomes" id="UP000266673"/>
    </source>
</evidence>
<dbReference type="InterPro" id="IPR036322">
    <property type="entry name" value="WD40_repeat_dom_sf"/>
</dbReference>
<dbReference type="SUPFAM" id="SSF50978">
    <property type="entry name" value="WD40 repeat-like"/>
    <property type="match status" value="1"/>
</dbReference>
<comment type="caution">
    <text evidence="1">The sequence shown here is derived from an EMBL/GenBank/DDBJ whole genome shotgun (WGS) entry which is preliminary data.</text>
</comment>
<protein>
    <submittedName>
        <fullName evidence="1">Uncharacterized protein</fullName>
    </submittedName>
</protein>
<name>A0A397UE63_9GLOM</name>
<reference evidence="1 2" key="1">
    <citation type="submission" date="2018-06" db="EMBL/GenBank/DDBJ databases">
        <title>Comparative genomics reveals the genomic features of Rhizophagus irregularis, R. cerebriforme, R. diaphanum and Gigaspora rosea, and their symbiotic lifestyle signature.</title>
        <authorList>
            <person name="Morin E."/>
            <person name="San Clemente H."/>
            <person name="Chen E.C.H."/>
            <person name="De La Providencia I."/>
            <person name="Hainaut M."/>
            <person name="Kuo A."/>
            <person name="Kohler A."/>
            <person name="Murat C."/>
            <person name="Tang N."/>
            <person name="Roy S."/>
            <person name="Loubradou J."/>
            <person name="Henrissat B."/>
            <person name="Grigoriev I.V."/>
            <person name="Corradi N."/>
            <person name="Roux C."/>
            <person name="Martin F.M."/>
        </authorList>
    </citation>
    <scope>NUCLEOTIDE SEQUENCE [LARGE SCALE GENOMIC DNA]</scope>
    <source>
        <strain evidence="1 2">DAOM 194757</strain>
    </source>
</reference>
<keyword evidence="2" id="KW-1185">Reference proteome</keyword>
<gene>
    <name evidence="1" type="ORF">C2G38_336997</name>
</gene>